<organism evidence="1 2">
    <name type="scientific">Dehalococcoides mccartyi</name>
    <dbReference type="NCBI Taxonomy" id="61435"/>
    <lineage>
        <taxon>Bacteria</taxon>
        <taxon>Bacillati</taxon>
        <taxon>Chloroflexota</taxon>
        <taxon>Dehalococcoidia</taxon>
        <taxon>Dehalococcoidales</taxon>
        <taxon>Dehalococcoidaceae</taxon>
        <taxon>Dehalococcoides</taxon>
    </lineage>
</organism>
<proteinExistence type="predicted"/>
<sequence>MSLLLKGVARLSQLEVDTGKDWEAKEITNLRSVAIAMAHGDIAFRGVSVMEKLAADAGKGYSFLRSRGPGLAPVWQDIESLVQYMTGAVNRAAAFDLSIPSPSVSYSAQQASNPPGRTSVGVLSPPEPEITVTTLTGHGGAVASSPSLDAPVPAISGQAAIGAPLGGAVADDGGVQTNETTPANNDAANDMTLLPPAPAVNDAYYFGRPTLWDWLELRVGTAGNGTWDIAWEYWNGATWQPLPDVIDNTSGFKVSGTRLVTFTRPLDWGQNTIGGIANLYWIRARVSTYASIVTQPKGTRLRLDKTVRSKNMNPTEEARYERLRRLGQELHIPISETFWELEVKDGNGKVIQHLKQRSHSWVRNAYNHMFSQLSGKNANYGTFGPGYLNVKDTGGTLRQAAAPVGQSDTDIDGTTYGYRGPAGNDTWGIQVGSGINPESFEDYMLQTKIANGVGAGQMSYIEQDPHVIAYNAGTKVLSNTMIRYFNNNSGGDVSVNEVALVVNQPQGGTVYGKWMQARDKLAATVTVPNTGQLKVTYTVQLTYPA</sequence>
<comment type="caution">
    <text evidence="1">The sequence shown here is derived from an EMBL/GenBank/DDBJ whole genome shotgun (WGS) entry which is preliminary data.</text>
</comment>
<evidence type="ECO:0000313" key="2">
    <source>
        <dbReference type="Proteomes" id="UP000249146"/>
    </source>
</evidence>
<dbReference type="Proteomes" id="UP000249146">
    <property type="component" value="Unassembled WGS sequence"/>
</dbReference>
<accession>A0A328EJS3</accession>
<evidence type="ECO:0000313" key="1">
    <source>
        <dbReference type="EMBL" id="RAL68844.1"/>
    </source>
</evidence>
<name>A0A328EJS3_9CHLR</name>
<dbReference type="EMBL" id="QGLC01000025">
    <property type="protein sequence ID" value="RAL68844.1"/>
    <property type="molecule type" value="Genomic_DNA"/>
</dbReference>
<dbReference type="AlphaFoldDB" id="A0A328EJS3"/>
<reference evidence="1 2" key="1">
    <citation type="submission" date="2018-05" db="EMBL/GenBank/DDBJ databases">
        <title>Draft genome sequences of Dehalococcoides mccartyi strains RC and KS.</title>
        <authorList>
            <person name="Higgins S.A."/>
            <person name="Padilla-Crespo E."/>
            <person name="Loeffler F.E."/>
        </authorList>
    </citation>
    <scope>NUCLEOTIDE SEQUENCE [LARGE SCALE GENOMIC DNA]</scope>
    <source>
        <strain evidence="1 2">RC</strain>
    </source>
</reference>
<gene>
    <name evidence="1" type="ORF">C1G87_1613</name>
</gene>
<protein>
    <submittedName>
        <fullName evidence="1">Uncharacterized protein</fullName>
    </submittedName>
</protein>